<name>A0ABP0URM4_9BRYO</name>
<feature type="compositionally biased region" description="Polar residues" evidence="1">
    <location>
        <begin position="70"/>
        <end position="80"/>
    </location>
</feature>
<gene>
    <name evidence="2" type="ORF">CSSPTR1EN2_LOCUS18853</name>
</gene>
<reference evidence="2" key="1">
    <citation type="submission" date="2024-02" db="EMBL/GenBank/DDBJ databases">
        <authorList>
            <consortium name="ELIXIR-Norway"/>
            <consortium name="Elixir Norway"/>
        </authorList>
    </citation>
    <scope>NUCLEOTIDE SEQUENCE</scope>
</reference>
<evidence type="ECO:0000313" key="3">
    <source>
        <dbReference type="Proteomes" id="UP001497512"/>
    </source>
</evidence>
<accession>A0ABP0URM4</accession>
<sequence>MSSPSQQGMSTQPSVGRFKHKSSSTGGAVSGGAATAAAAAAAAAAGSCCQLLPKKPAMSTNAVGSKAEMSHNSGTVQSLAPQSNHGVLHVQGGIAQSLKPSDIVDLRSSGNTKDKQRYASITCALCSTNTIPT</sequence>
<feature type="compositionally biased region" description="Polar residues" evidence="1">
    <location>
        <begin position="1"/>
        <end position="14"/>
    </location>
</feature>
<dbReference type="EMBL" id="OZ019898">
    <property type="protein sequence ID" value="CAK9228213.1"/>
    <property type="molecule type" value="Genomic_DNA"/>
</dbReference>
<proteinExistence type="predicted"/>
<dbReference type="Proteomes" id="UP001497512">
    <property type="component" value="Chromosome 6"/>
</dbReference>
<evidence type="ECO:0000256" key="1">
    <source>
        <dbReference type="SAM" id="MobiDB-lite"/>
    </source>
</evidence>
<protein>
    <submittedName>
        <fullName evidence="2">Uncharacterized protein</fullName>
    </submittedName>
</protein>
<feature type="region of interest" description="Disordered" evidence="1">
    <location>
        <begin position="59"/>
        <end position="80"/>
    </location>
</feature>
<keyword evidence="3" id="KW-1185">Reference proteome</keyword>
<evidence type="ECO:0000313" key="2">
    <source>
        <dbReference type="EMBL" id="CAK9228213.1"/>
    </source>
</evidence>
<feature type="region of interest" description="Disordered" evidence="1">
    <location>
        <begin position="1"/>
        <end position="31"/>
    </location>
</feature>
<organism evidence="2 3">
    <name type="scientific">Sphagnum troendelagicum</name>
    <dbReference type="NCBI Taxonomy" id="128251"/>
    <lineage>
        <taxon>Eukaryota</taxon>
        <taxon>Viridiplantae</taxon>
        <taxon>Streptophyta</taxon>
        <taxon>Embryophyta</taxon>
        <taxon>Bryophyta</taxon>
        <taxon>Sphagnophytina</taxon>
        <taxon>Sphagnopsida</taxon>
        <taxon>Sphagnales</taxon>
        <taxon>Sphagnaceae</taxon>
        <taxon>Sphagnum</taxon>
    </lineage>
</organism>